<reference evidence="13" key="1">
    <citation type="submission" date="2025-08" db="UniProtKB">
        <authorList>
            <consortium name="RefSeq"/>
        </authorList>
    </citation>
    <scope>IDENTIFICATION</scope>
    <source>
        <tissue evidence="13">Blood</tissue>
    </source>
</reference>
<name>A0A6J3J7F3_SAPAP</name>
<dbReference type="InterPro" id="IPR050544">
    <property type="entry name" value="Beta-defensin"/>
</dbReference>
<organism evidence="12 13">
    <name type="scientific">Sapajus apella</name>
    <name type="common">Brown-capped capuchin</name>
    <name type="synonym">Cebus apella</name>
    <dbReference type="NCBI Taxonomy" id="9515"/>
    <lineage>
        <taxon>Eukaryota</taxon>
        <taxon>Metazoa</taxon>
        <taxon>Chordata</taxon>
        <taxon>Craniata</taxon>
        <taxon>Vertebrata</taxon>
        <taxon>Euteleostomi</taxon>
        <taxon>Mammalia</taxon>
        <taxon>Eutheria</taxon>
        <taxon>Euarchontoglires</taxon>
        <taxon>Primates</taxon>
        <taxon>Haplorrhini</taxon>
        <taxon>Platyrrhini</taxon>
        <taxon>Cebidae</taxon>
        <taxon>Cebinae</taxon>
        <taxon>Sapajus</taxon>
    </lineage>
</organism>
<dbReference type="Proteomes" id="UP000504640">
    <property type="component" value="Unplaced"/>
</dbReference>
<feature type="domain" description="Beta-defensin" evidence="11">
    <location>
        <begin position="23"/>
        <end position="53"/>
    </location>
</feature>
<keyword evidence="6 10" id="KW-0732">Signal</keyword>
<keyword evidence="12" id="KW-1185">Reference proteome</keyword>
<dbReference type="PANTHER" id="PTHR15001">
    <property type="entry name" value="BETA-DEFENSIN 123-RELATED"/>
    <property type="match status" value="1"/>
</dbReference>
<dbReference type="Pfam" id="PF13841">
    <property type="entry name" value="Defensin_beta_2"/>
    <property type="match status" value="1"/>
</dbReference>
<comment type="similarity">
    <text evidence="3 10">Belongs to the beta-defensin family.</text>
</comment>
<dbReference type="GO" id="GO:0045087">
    <property type="term" value="P:innate immune response"/>
    <property type="evidence" value="ECO:0007669"/>
    <property type="project" value="InterPro"/>
</dbReference>
<sequence length="95" mass="10811">MKLFLVLIILLFEVPTDGARLKKCFNNITGYCRKKCKVGEIYEIGCLSGKLCCVNYEENKKHVPVKKPHTHSGEKPTIHQDYVILPTVTIFTVES</sequence>
<comment type="subcellular location">
    <subcellularLocation>
        <location evidence="2 10">Secreted</location>
    </subcellularLocation>
</comment>
<keyword evidence="5 10" id="KW-0929">Antimicrobial</keyword>
<evidence type="ECO:0000256" key="1">
    <source>
        <dbReference type="ARBA" id="ARBA00002878"/>
    </source>
</evidence>
<evidence type="ECO:0000256" key="7">
    <source>
        <dbReference type="ARBA" id="ARBA00022940"/>
    </source>
</evidence>
<protein>
    <recommendedName>
        <fullName evidence="10">Beta-defensin</fullName>
    </recommendedName>
</protein>
<evidence type="ECO:0000313" key="13">
    <source>
        <dbReference type="RefSeq" id="XP_032150796.1"/>
    </source>
</evidence>
<gene>
    <name evidence="13" type="primary">DEFB128</name>
</gene>
<evidence type="ECO:0000256" key="6">
    <source>
        <dbReference type="ARBA" id="ARBA00022729"/>
    </source>
</evidence>
<dbReference type="InterPro" id="IPR025933">
    <property type="entry name" value="Beta_defensin_dom"/>
</dbReference>
<keyword evidence="4 10" id="KW-0964">Secreted</keyword>
<evidence type="ECO:0000256" key="10">
    <source>
        <dbReference type="RuleBase" id="RU231113"/>
    </source>
</evidence>
<dbReference type="PANTHER" id="PTHR15001:SF3">
    <property type="entry name" value="BETA-DEFENSIN 123"/>
    <property type="match status" value="1"/>
</dbReference>
<dbReference type="GO" id="GO:0005576">
    <property type="term" value="C:extracellular region"/>
    <property type="evidence" value="ECO:0007669"/>
    <property type="project" value="UniProtKB-SubCell"/>
</dbReference>
<comment type="function">
    <text evidence="1 10">Has antibacterial activity.</text>
</comment>
<evidence type="ECO:0000259" key="11">
    <source>
        <dbReference type="Pfam" id="PF13841"/>
    </source>
</evidence>
<evidence type="ECO:0000313" key="12">
    <source>
        <dbReference type="Proteomes" id="UP000504640"/>
    </source>
</evidence>
<dbReference type="RefSeq" id="XP_032150796.1">
    <property type="nucleotide sequence ID" value="XM_032294905.1"/>
</dbReference>
<evidence type="ECO:0000256" key="8">
    <source>
        <dbReference type="ARBA" id="ARBA00023022"/>
    </source>
</evidence>
<dbReference type="AlphaFoldDB" id="A0A6J3J7F3"/>
<dbReference type="CTD" id="245939"/>
<dbReference type="GeneID" id="116562651"/>
<evidence type="ECO:0000256" key="2">
    <source>
        <dbReference type="ARBA" id="ARBA00004613"/>
    </source>
</evidence>
<proteinExistence type="inferred from homology"/>
<feature type="signal peptide" evidence="10">
    <location>
        <begin position="1"/>
        <end position="18"/>
    </location>
</feature>
<evidence type="ECO:0000256" key="3">
    <source>
        <dbReference type="ARBA" id="ARBA00007371"/>
    </source>
</evidence>
<evidence type="ECO:0000256" key="9">
    <source>
        <dbReference type="ARBA" id="ARBA00023157"/>
    </source>
</evidence>
<feature type="chain" id="PRO_5027140041" description="Beta-defensin" evidence="10">
    <location>
        <begin position="19"/>
        <end position="95"/>
    </location>
</feature>
<accession>A0A6J3J7F3</accession>
<keyword evidence="8 10" id="KW-0044">Antibiotic</keyword>
<dbReference type="GO" id="GO:0042742">
    <property type="term" value="P:defense response to bacterium"/>
    <property type="evidence" value="ECO:0007669"/>
    <property type="project" value="UniProtKB-UniRule"/>
</dbReference>
<keyword evidence="7 10" id="KW-0211">Defensin</keyword>
<evidence type="ECO:0000256" key="5">
    <source>
        <dbReference type="ARBA" id="ARBA00022529"/>
    </source>
</evidence>
<keyword evidence="9" id="KW-1015">Disulfide bond</keyword>
<evidence type="ECO:0000256" key="4">
    <source>
        <dbReference type="ARBA" id="ARBA00022525"/>
    </source>
</evidence>